<comment type="caution">
    <text evidence="2">The sequence shown here is derived from an EMBL/GenBank/DDBJ whole genome shotgun (WGS) entry which is preliminary data.</text>
</comment>
<dbReference type="Pfam" id="PF13788">
    <property type="entry name" value="DUF4180"/>
    <property type="match status" value="1"/>
</dbReference>
<evidence type="ECO:0000313" key="2">
    <source>
        <dbReference type="EMBL" id="RED61794.1"/>
    </source>
</evidence>
<dbReference type="OrthoDB" id="8595425at2"/>
<sequence length="127" mass="14326">MSRRDMNIYYNVIETGAESYVECGSEHSSLRTEQDALELVTACRENETSLLMLHADSLSEDFFKQTTGVADQTLRLLSNDRVKTAIVIPDDFTIEGEFNELDVKSLSGDGIGVFDNRIDAERWLIDI</sequence>
<reference evidence="2 3" key="1">
    <citation type="submission" date="2018-07" db="EMBL/GenBank/DDBJ databases">
        <title>Genomic Encyclopedia of Type Strains, Phase III (KMG-III): the genomes of soil and plant-associated and newly described type strains.</title>
        <authorList>
            <person name="Whitman W."/>
        </authorList>
    </citation>
    <scope>NUCLEOTIDE SEQUENCE [LARGE SCALE GENOMIC DNA]</scope>
    <source>
        <strain evidence="2 3">CECT 8236</strain>
    </source>
</reference>
<evidence type="ECO:0000313" key="3">
    <source>
        <dbReference type="Proteomes" id="UP000256869"/>
    </source>
</evidence>
<dbReference type="EMBL" id="QRDY01000005">
    <property type="protein sequence ID" value="RED61794.1"/>
    <property type="molecule type" value="Genomic_DNA"/>
</dbReference>
<protein>
    <submittedName>
        <fullName evidence="2">Uncharacterized protein DUF4180</fullName>
    </submittedName>
</protein>
<dbReference type="Proteomes" id="UP000256869">
    <property type="component" value="Unassembled WGS sequence"/>
</dbReference>
<evidence type="ECO:0000259" key="1">
    <source>
        <dbReference type="Pfam" id="PF13788"/>
    </source>
</evidence>
<accession>A0A3D9IJ30</accession>
<name>A0A3D9IJ30_9BACL</name>
<dbReference type="AlphaFoldDB" id="A0A3D9IJ30"/>
<keyword evidence="3" id="KW-1185">Reference proteome</keyword>
<dbReference type="InterPro" id="IPR025438">
    <property type="entry name" value="DUF4180"/>
</dbReference>
<organism evidence="2 3">
    <name type="scientific">Cohnella lupini</name>
    <dbReference type="NCBI Taxonomy" id="1294267"/>
    <lineage>
        <taxon>Bacteria</taxon>
        <taxon>Bacillati</taxon>
        <taxon>Bacillota</taxon>
        <taxon>Bacilli</taxon>
        <taxon>Bacillales</taxon>
        <taxon>Paenibacillaceae</taxon>
        <taxon>Cohnella</taxon>
    </lineage>
</organism>
<gene>
    <name evidence="2" type="ORF">DFP95_105223</name>
</gene>
<feature type="domain" description="DUF4180" evidence="1">
    <location>
        <begin position="18"/>
        <end position="124"/>
    </location>
</feature>
<proteinExistence type="predicted"/>